<name>A0A3A8NS69_9BACT</name>
<dbReference type="RefSeq" id="WP_120623985.1">
    <property type="nucleotide sequence ID" value="NZ_RAWG01000016.1"/>
</dbReference>
<protein>
    <submittedName>
        <fullName evidence="1">Phage late control D family protein</fullName>
    </submittedName>
</protein>
<accession>A0A3A8NS69</accession>
<sequence length="359" mass="39074">MADGTVTKLRTAQPTFKVDGQEQAALGLGLLELCIEETVQGLYRCEVMFGNLGPRDGGTDFLYFDRKLIDFGKAFEVRLGTDVLFEGRITALEGAFLESTPPALTVLVEDRLQDLRMTRRTATYVDVTDQQVMEQLAGKHGLTPNVKVTGPKHKVLAQVNQSDLAFLRERCRAVDAELWMQGRTLHVQQRPARASAQAHKLGLGNELRELVVTADLATQRSSVKVSGWDVQAKDVLASEAGPSALGAELGSDESGASLLTSSKLGERKETVVHTVPLSSDEARAHAEACFRQQARRFVVGRGTAQTDAKLRVGGRVEFVGVGPLFSGKYTLVEVKHLFDRAKGLRTEFVAERPGLGKAS</sequence>
<comment type="caution">
    <text evidence="1">The sequence shown here is derived from an EMBL/GenBank/DDBJ whole genome shotgun (WGS) entry which is preliminary data.</text>
</comment>
<evidence type="ECO:0000313" key="1">
    <source>
        <dbReference type="EMBL" id="RKH46953.1"/>
    </source>
</evidence>
<dbReference type="SUPFAM" id="SSF69279">
    <property type="entry name" value="Phage tail proteins"/>
    <property type="match status" value="1"/>
</dbReference>
<reference evidence="2" key="1">
    <citation type="submission" date="2018-09" db="EMBL/GenBank/DDBJ databases">
        <authorList>
            <person name="Livingstone P.G."/>
            <person name="Whitworth D.E."/>
        </authorList>
    </citation>
    <scope>NUCLEOTIDE SEQUENCE [LARGE SCALE GENOMIC DNA]</scope>
    <source>
        <strain evidence="2">CA040B</strain>
    </source>
</reference>
<dbReference type="OrthoDB" id="4070623at2"/>
<proteinExistence type="predicted"/>
<keyword evidence="2" id="KW-1185">Reference proteome</keyword>
<organism evidence="1 2">
    <name type="scientific">Corallococcus sicarius</name>
    <dbReference type="NCBI Taxonomy" id="2316726"/>
    <lineage>
        <taxon>Bacteria</taxon>
        <taxon>Pseudomonadati</taxon>
        <taxon>Myxococcota</taxon>
        <taxon>Myxococcia</taxon>
        <taxon>Myxococcales</taxon>
        <taxon>Cystobacterineae</taxon>
        <taxon>Myxococcaceae</taxon>
        <taxon>Corallococcus</taxon>
    </lineage>
</organism>
<dbReference type="EMBL" id="RAWG01000016">
    <property type="protein sequence ID" value="RKH46953.1"/>
    <property type="molecule type" value="Genomic_DNA"/>
</dbReference>
<gene>
    <name evidence="1" type="ORF">D7X12_04270</name>
</gene>
<dbReference type="Proteomes" id="UP000273405">
    <property type="component" value="Unassembled WGS sequence"/>
</dbReference>
<evidence type="ECO:0000313" key="2">
    <source>
        <dbReference type="Proteomes" id="UP000273405"/>
    </source>
</evidence>
<dbReference type="Pfam" id="PF05954">
    <property type="entry name" value="Phage_GPD"/>
    <property type="match status" value="1"/>
</dbReference>
<dbReference type="AlphaFoldDB" id="A0A3A8NS69"/>